<dbReference type="PANTHER" id="PTHR10291:SF0">
    <property type="entry name" value="DEHYDRODOLICHYL DIPHOSPHATE SYNTHASE 2"/>
    <property type="match status" value="1"/>
</dbReference>
<dbReference type="AlphaFoldDB" id="A0A3D9YQV6"/>
<evidence type="ECO:0000313" key="4">
    <source>
        <dbReference type="EMBL" id="REF84241.1"/>
    </source>
</evidence>
<dbReference type="EC" id="2.5.1.-" evidence="2"/>
<comment type="caution">
    <text evidence="4">The sequence shown here is derived from an EMBL/GenBank/DDBJ whole genome shotgun (WGS) entry which is preliminary data.</text>
</comment>
<comment type="cofactor">
    <cofactor evidence="2">
        <name>Mg(2+)</name>
        <dbReference type="ChEBI" id="CHEBI:18420"/>
    </cofactor>
    <text evidence="2">Binds 2 magnesium ions per subunit.</text>
</comment>
<feature type="compositionally biased region" description="Low complexity" evidence="3">
    <location>
        <begin position="14"/>
        <end position="26"/>
    </location>
</feature>
<evidence type="ECO:0000256" key="1">
    <source>
        <dbReference type="ARBA" id="ARBA00022679"/>
    </source>
</evidence>
<dbReference type="InterPro" id="IPR001441">
    <property type="entry name" value="UPP_synth-like"/>
</dbReference>
<feature type="binding site" evidence="2">
    <location>
        <position position="234"/>
    </location>
    <ligand>
        <name>Mg(2+)</name>
        <dbReference type="ChEBI" id="CHEBI:18420"/>
    </ligand>
</feature>
<dbReference type="PANTHER" id="PTHR10291">
    <property type="entry name" value="DEHYDRODOLICHYL DIPHOSPHATE SYNTHASE FAMILY MEMBER"/>
    <property type="match status" value="1"/>
</dbReference>
<name>A0A3D9YQV6_9HYPH</name>
<evidence type="ECO:0000313" key="5">
    <source>
        <dbReference type="Proteomes" id="UP000256900"/>
    </source>
</evidence>
<dbReference type="FunFam" id="3.40.1180.10:FF:000001">
    <property type="entry name" value="(2E,6E)-farnesyl-diphosphate-specific ditrans,polycis-undecaprenyl-diphosphate synthase"/>
    <property type="match status" value="1"/>
</dbReference>
<dbReference type="InterPro" id="IPR018520">
    <property type="entry name" value="UPP_synth-like_CS"/>
</dbReference>
<sequence>MTGAEAAMQVKPVKAASSQPATPAPAKTRDVPPLQGRVPRHVGVIMDGNGRWASSRGLPRIEGHRRGVEALRATVRAAIDLGLDYLTVYSFSSENWSRPVEEISDLMGLLKFFIRNDLAELARAGVRIKMIGTRSNLKPDILALLEEAESATAANSGLNLVVAFNYGSRQEIAAAMRLIAQKVAEGTLDPASIDADVIASHLDTAGIPDPDLIIRTSGEQRLSNFLMWQAAYSEFVFLPIHWPDFDRAALAAAIEEFSARERRFGGVTLPPASAKSGR</sequence>
<feature type="binding site" evidence="2">
    <location>
        <begin position="48"/>
        <end position="51"/>
    </location>
    <ligand>
        <name>substrate</name>
    </ligand>
</feature>
<dbReference type="EMBL" id="QUMO01000005">
    <property type="protein sequence ID" value="REF84241.1"/>
    <property type="molecule type" value="Genomic_DNA"/>
</dbReference>
<dbReference type="NCBIfam" id="NF011408">
    <property type="entry name" value="PRK14834.1"/>
    <property type="match status" value="1"/>
</dbReference>
<protein>
    <recommendedName>
        <fullName evidence="2">Isoprenyl transferase</fullName>
        <ecNumber evidence="2">2.5.1.-</ecNumber>
    </recommendedName>
</protein>
<feature type="binding site" evidence="2">
    <location>
        <position position="52"/>
    </location>
    <ligand>
        <name>substrate</name>
    </ligand>
</feature>
<organism evidence="4 5">
    <name type="scientific">Methylovirgula ligni</name>
    <dbReference type="NCBI Taxonomy" id="569860"/>
    <lineage>
        <taxon>Bacteria</taxon>
        <taxon>Pseudomonadati</taxon>
        <taxon>Pseudomonadota</taxon>
        <taxon>Alphaproteobacteria</taxon>
        <taxon>Hyphomicrobiales</taxon>
        <taxon>Beijerinckiaceae</taxon>
        <taxon>Methylovirgula</taxon>
    </lineage>
</organism>
<dbReference type="GO" id="GO:0016094">
    <property type="term" value="P:polyprenol biosynthetic process"/>
    <property type="evidence" value="ECO:0007669"/>
    <property type="project" value="TreeGrafter"/>
</dbReference>
<comment type="similarity">
    <text evidence="2">Belongs to the UPP synthase family.</text>
</comment>
<reference evidence="4 5" key="1">
    <citation type="submission" date="2018-08" db="EMBL/GenBank/DDBJ databases">
        <title>Genomic Encyclopedia of Type Strains, Phase IV (KMG-IV): sequencing the most valuable type-strain genomes for metagenomic binning, comparative biology and taxonomic classification.</title>
        <authorList>
            <person name="Goeker M."/>
        </authorList>
    </citation>
    <scope>NUCLEOTIDE SEQUENCE [LARGE SCALE GENOMIC DNA]</scope>
    <source>
        <strain evidence="4 5">BW863</strain>
    </source>
</reference>
<feature type="active site" description="Proton acceptor" evidence="2">
    <location>
        <position position="95"/>
    </location>
</feature>
<feature type="binding site" evidence="2">
    <location>
        <position position="47"/>
    </location>
    <ligand>
        <name>Mg(2+)</name>
        <dbReference type="ChEBI" id="CHEBI:18420"/>
    </ligand>
</feature>
<keyword evidence="5" id="KW-1185">Reference proteome</keyword>
<feature type="binding site" evidence="2">
    <location>
        <position position="60"/>
    </location>
    <ligand>
        <name>substrate</name>
    </ligand>
</feature>
<evidence type="ECO:0000256" key="2">
    <source>
        <dbReference type="HAMAP-Rule" id="MF_01139"/>
    </source>
</evidence>
<keyword evidence="2" id="KW-0460">Magnesium</keyword>
<dbReference type="NCBIfam" id="NF011405">
    <property type="entry name" value="PRK14830.1"/>
    <property type="match status" value="1"/>
</dbReference>
<feature type="region of interest" description="Disordered" evidence="3">
    <location>
        <begin position="1"/>
        <end position="37"/>
    </location>
</feature>
<proteinExistence type="inferred from homology"/>
<keyword evidence="1 2" id="KW-0808">Transferase</keyword>
<gene>
    <name evidence="4" type="ORF">DES32_3088</name>
</gene>
<dbReference type="GO" id="GO:0000287">
    <property type="term" value="F:magnesium ion binding"/>
    <property type="evidence" value="ECO:0007669"/>
    <property type="project" value="UniProtKB-UniRule"/>
</dbReference>
<feature type="binding site" evidence="2">
    <location>
        <position position="64"/>
    </location>
    <ligand>
        <name>substrate</name>
    </ligand>
</feature>
<dbReference type="Pfam" id="PF01255">
    <property type="entry name" value="Prenyltransf"/>
    <property type="match status" value="1"/>
</dbReference>
<feature type="binding site" evidence="2">
    <location>
        <position position="98"/>
    </location>
    <ligand>
        <name>substrate</name>
    </ligand>
</feature>
<comment type="subunit">
    <text evidence="2">Homodimer.</text>
</comment>
<comment type="function">
    <text evidence="2">Catalyzes the condensation of isopentenyl diphosphate (IPP) with allylic pyrophosphates generating different type of terpenoids.</text>
</comment>
<feature type="binding site" evidence="2">
    <location>
        <begin position="221"/>
        <end position="223"/>
    </location>
    <ligand>
        <name>substrate</name>
    </ligand>
</feature>
<dbReference type="Gene3D" id="3.40.1180.10">
    <property type="entry name" value="Decaprenyl diphosphate synthase-like"/>
    <property type="match status" value="1"/>
</dbReference>
<dbReference type="GO" id="GO:0008834">
    <property type="term" value="F:ditrans,polycis-undecaprenyl-diphosphate synthase [(2E,6E)-farnesyl-diphosphate specific] activity"/>
    <property type="evidence" value="ECO:0007669"/>
    <property type="project" value="TreeGrafter"/>
</dbReference>
<keyword evidence="2" id="KW-0479">Metal-binding</keyword>
<dbReference type="PROSITE" id="PS01066">
    <property type="entry name" value="UPP_SYNTHASE"/>
    <property type="match status" value="1"/>
</dbReference>
<dbReference type="CDD" id="cd00475">
    <property type="entry name" value="Cis_IPPS"/>
    <property type="match status" value="1"/>
</dbReference>
<feature type="active site" evidence="2">
    <location>
        <position position="47"/>
    </location>
</feature>
<dbReference type="InterPro" id="IPR036424">
    <property type="entry name" value="UPP_synth-like_sf"/>
</dbReference>
<dbReference type="NCBIfam" id="TIGR00055">
    <property type="entry name" value="uppS"/>
    <property type="match status" value="1"/>
</dbReference>
<feature type="binding site" evidence="2">
    <location>
        <position position="215"/>
    </location>
    <ligand>
        <name>substrate</name>
    </ligand>
</feature>
<dbReference type="SUPFAM" id="SSF64005">
    <property type="entry name" value="Undecaprenyl diphosphate synthase"/>
    <property type="match status" value="1"/>
</dbReference>
<dbReference type="Proteomes" id="UP000256900">
    <property type="component" value="Unassembled WGS sequence"/>
</dbReference>
<dbReference type="HAMAP" id="MF_01139">
    <property type="entry name" value="ISPT"/>
    <property type="match status" value="1"/>
</dbReference>
<evidence type="ECO:0000256" key="3">
    <source>
        <dbReference type="SAM" id="MobiDB-lite"/>
    </source>
</evidence>
<feature type="binding site" evidence="2">
    <location>
        <begin position="92"/>
        <end position="94"/>
    </location>
    <ligand>
        <name>substrate</name>
    </ligand>
</feature>
<feature type="binding site" evidence="2">
    <location>
        <position position="96"/>
    </location>
    <ligand>
        <name>substrate</name>
    </ligand>
</feature>
<accession>A0A3D9YQV6</accession>
<dbReference type="GO" id="GO:0005829">
    <property type="term" value="C:cytosol"/>
    <property type="evidence" value="ECO:0007669"/>
    <property type="project" value="TreeGrafter"/>
</dbReference>